<name>A0A8J3A3L0_9PROT</name>
<dbReference type="EMBL" id="BMGZ01000002">
    <property type="protein sequence ID" value="GGH99692.1"/>
    <property type="molecule type" value="Genomic_DNA"/>
</dbReference>
<evidence type="ECO:0000256" key="1">
    <source>
        <dbReference type="SAM" id="SignalP"/>
    </source>
</evidence>
<sequence length="219" mass="22957">MGDKMIKIILLTVAGIAATISAGLPAMAQDSCMAGDVVGNGWSLRVLSVNDDGKASFNLSTGLPDSMVKENGLKLTDAEKADSDYTGLSFNGRYEPGQGTSWSGFVFAYGDVEGADGTPVSSSDLIAKLYVGREYHGEGSVYNMGAGMQGFFQGDKYPAGLAEGFIEEGVQIDFFMCKKDSSECLSTSVRLTTPSNALTEAGDIMKARSEKKVATGSCS</sequence>
<dbReference type="Proteomes" id="UP000621856">
    <property type="component" value="Unassembled WGS sequence"/>
</dbReference>
<gene>
    <name evidence="2" type="ORF">GCM10011355_26250</name>
</gene>
<evidence type="ECO:0000313" key="3">
    <source>
        <dbReference type="Proteomes" id="UP000621856"/>
    </source>
</evidence>
<protein>
    <submittedName>
        <fullName evidence="2">Uncharacterized protein</fullName>
    </submittedName>
</protein>
<comment type="caution">
    <text evidence="2">The sequence shown here is derived from an EMBL/GenBank/DDBJ whole genome shotgun (WGS) entry which is preliminary data.</text>
</comment>
<evidence type="ECO:0000313" key="2">
    <source>
        <dbReference type="EMBL" id="GGH99692.1"/>
    </source>
</evidence>
<reference evidence="2" key="1">
    <citation type="journal article" date="2014" name="Int. J. Syst. Evol. Microbiol.">
        <title>Complete genome sequence of Corynebacterium casei LMG S-19264T (=DSM 44701T), isolated from a smear-ripened cheese.</title>
        <authorList>
            <consortium name="US DOE Joint Genome Institute (JGI-PGF)"/>
            <person name="Walter F."/>
            <person name="Albersmeier A."/>
            <person name="Kalinowski J."/>
            <person name="Ruckert C."/>
        </authorList>
    </citation>
    <scope>NUCLEOTIDE SEQUENCE</scope>
    <source>
        <strain evidence="2">CGMCC 1.14984</strain>
    </source>
</reference>
<organism evidence="2 3">
    <name type="scientific">Aquisalinus luteolus</name>
    <dbReference type="NCBI Taxonomy" id="1566827"/>
    <lineage>
        <taxon>Bacteria</taxon>
        <taxon>Pseudomonadati</taxon>
        <taxon>Pseudomonadota</taxon>
        <taxon>Alphaproteobacteria</taxon>
        <taxon>Parvularculales</taxon>
        <taxon>Parvularculaceae</taxon>
        <taxon>Aquisalinus</taxon>
    </lineage>
</organism>
<accession>A0A8J3A3L0</accession>
<keyword evidence="1" id="KW-0732">Signal</keyword>
<feature type="signal peptide" evidence="1">
    <location>
        <begin position="1"/>
        <end position="28"/>
    </location>
</feature>
<proteinExistence type="predicted"/>
<feature type="chain" id="PRO_5035324941" evidence="1">
    <location>
        <begin position="29"/>
        <end position="219"/>
    </location>
</feature>
<dbReference type="AlphaFoldDB" id="A0A8J3A3L0"/>
<reference evidence="2" key="2">
    <citation type="submission" date="2020-09" db="EMBL/GenBank/DDBJ databases">
        <authorList>
            <person name="Sun Q."/>
            <person name="Zhou Y."/>
        </authorList>
    </citation>
    <scope>NUCLEOTIDE SEQUENCE</scope>
    <source>
        <strain evidence="2">CGMCC 1.14984</strain>
    </source>
</reference>